<feature type="compositionally biased region" description="Polar residues" evidence="1">
    <location>
        <begin position="190"/>
        <end position="202"/>
    </location>
</feature>
<feature type="compositionally biased region" description="Low complexity" evidence="1">
    <location>
        <begin position="45"/>
        <end position="55"/>
    </location>
</feature>
<feature type="compositionally biased region" description="Pro residues" evidence="1">
    <location>
        <begin position="119"/>
        <end position="136"/>
    </location>
</feature>
<organism evidence="2 3">
    <name type="scientific">Sistotremastrum suecicum HHB10207 ss-3</name>
    <dbReference type="NCBI Taxonomy" id="1314776"/>
    <lineage>
        <taxon>Eukaryota</taxon>
        <taxon>Fungi</taxon>
        <taxon>Dikarya</taxon>
        <taxon>Basidiomycota</taxon>
        <taxon>Agaricomycotina</taxon>
        <taxon>Agaricomycetes</taxon>
        <taxon>Sistotremastrales</taxon>
        <taxon>Sistotremastraceae</taxon>
        <taxon>Sistotremastrum</taxon>
    </lineage>
</organism>
<dbReference type="OrthoDB" id="3271236at2759"/>
<evidence type="ECO:0000313" key="3">
    <source>
        <dbReference type="Proteomes" id="UP000076798"/>
    </source>
</evidence>
<feature type="compositionally biased region" description="Basic and acidic residues" evidence="1">
    <location>
        <begin position="401"/>
        <end position="416"/>
    </location>
</feature>
<dbReference type="AlphaFoldDB" id="A0A166GYT3"/>
<sequence>MPLPDERPRQSVANLIGRFEQQNRRTSNVGSNVPVLPPTVSLAKSTSQTSSISSQVGVKELFKPPVPERAPELNPQPTAATEAPLPKSPSPPPPEVLSPPEITPPAVLEPATEVHEPIPEPVASPAQPEPSPPKPIPTKSKSPAPKSAGSPPRSTGRSSTVKATPVKPAVKARSVSKPRESAPAALKPQHTGQSVTSTSSRTAKPRISAGAGVSRPKTPSATPVRPAVVASPSSGLYAPTAASLARSRRAISPTPTPKRTASVSVPSPSLSKPTAASASKARAPVAQTKAASGSLSKSPSSGSNAGTTVASKTVNPRIIARAKQQAQKPGAVLAAAKSARQERQANGEELKSSEEPSASHSPAVDVDQVTEKVSSPHEEAGDATLPPDVVSFGQSNEELVDEAKPKHEEDIERYDSDFPEDVSEAPPAEELVSSHVDSTYDPFVVGSEEPSAIIKPSEEAYSADENKPDEVVHPDFLEAERSTTIEVEDKTSVSHDSNNDLESMVHMLESGIRRSPSPLAVKLTDDVADIPDEF</sequence>
<dbReference type="STRING" id="1314776.A0A166GYT3"/>
<feature type="compositionally biased region" description="Basic and acidic residues" evidence="1">
    <location>
        <begin position="339"/>
        <end position="354"/>
    </location>
</feature>
<evidence type="ECO:0000256" key="1">
    <source>
        <dbReference type="SAM" id="MobiDB-lite"/>
    </source>
</evidence>
<dbReference type="EMBL" id="KV428015">
    <property type="protein sequence ID" value="KZT42156.1"/>
    <property type="molecule type" value="Genomic_DNA"/>
</dbReference>
<feature type="compositionally biased region" description="Low complexity" evidence="1">
    <location>
        <begin position="262"/>
        <end position="306"/>
    </location>
</feature>
<evidence type="ECO:0000313" key="2">
    <source>
        <dbReference type="EMBL" id="KZT42156.1"/>
    </source>
</evidence>
<feature type="compositionally biased region" description="Pro residues" evidence="1">
    <location>
        <begin position="86"/>
        <end position="103"/>
    </location>
</feature>
<accession>A0A166GYT3</accession>
<gene>
    <name evidence="2" type="ORF">SISSUDRAFT_109426</name>
</gene>
<reference evidence="2 3" key="1">
    <citation type="journal article" date="2016" name="Mol. Biol. Evol.">
        <title>Comparative Genomics of Early-Diverging Mushroom-Forming Fungi Provides Insights into the Origins of Lignocellulose Decay Capabilities.</title>
        <authorList>
            <person name="Nagy L.G."/>
            <person name="Riley R."/>
            <person name="Tritt A."/>
            <person name="Adam C."/>
            <person name="Daum C."/>
            <person name="Floudas D."/>
            <person name="Sun H."/>
            <person name="Yadav J.S."/>
            <person name="Pangilinan J."/>
            <person name="Larsson K.H."/>
            <person name="Matsuura K."/>
            <person name="Barry K."/>
            <person name="Labutti K."/>
            <person name="Kuo R."/>
            <person name="Ohm R.A."/>
            <person name="Bhattacharya S.S."/>
            <person name="Shirouzu T."/>
            <person name="Yoshinaga Y."/>
            <person name="Martin F.M."/>
            <person name="Grigoriev I.V."/>
            <person name="Hibbett D.S."/>
        </authorList>
    </citation>
    <scope>NUCLEOTIDE SEQUENCE [LARGE SCALE GENOMIC DNA]</scope>
    <source>
        <strain evidence="2 3">HHB10207 ss-3</strain>
    </source>
</reference>
<feature type="region of interest" description="Disordered" evidence="1">
    <location>
        <begin position="22"/>
        <end position="435"/>
    </location>
</feature>
<protein>
    <submittedName>
        <fullName evidence="2">Uncharacterized protein</fullName>
    </submittedName>
</protein>
<proteinExistence type="predicted"/>
<name>A0A166GYT3_9AGAM</name>
<dbReference type="Proteomes" id="UP000076798">
    <property type="component" value="Unassembled WGS sequence"/>
</dbReference>
<keyword evidence="3" id="KW-1185">Reference proteome</keyword>
<feature type="compositionally biased region" description="Low complexity" evidence="1">
    <location>
        <begin position="137"/>
        <end position="154"/>
    </location>
</feature>